<gene>
    <name evidence="2" type="ORF">MF672_025495</name>
</gene>
<keyword evidence="3" id="KW-1185">Reference proteome</keyword>
<organism evidence="2 3">
    <name type="scientific">Actinomadura luzonensis</name>
    <dbReference type="NCBI Taxonomy" id="2805427"/>
    <lineage>
        <taxon>Bacteria</taxon>
        <taxon>Bacillati</taxon>
        <taxon>Actinomycetota</taxon>
        <taxon>Actinomycetes</taxon>
        <taxon>Streptosporangiales</taxon>
        <taxon>Thermomonosporaceae</taxon>
        <taxon>Actinomadura</taxon>
    </lineage>
</organism>
<dbReference type="Gene3D" id="3.40.50.150">
    <property type="entry name" value="Vaccinia Virus protein VP39"/>
    <property type="match status" value="1"/>
</dbReference>
<protein>
    <submittedName>
        <fullName evidence="2">SAM-dependent methyltransferase</fullName>
    </submittedName>
</protein>
<dbReference type="RefSeq" id="WP_242376688.1">
    <property type="nucleotide sequence ID" value="NZ_JAKRKC020000001.1"/>
</dbReference>
<evidence type="ECO:0000313" key="3">
    <source>
        <dbReference type="Proteomes" id="UP001317259"/>
    </source>
</evidence>
<dbReference type="PIRSF" id="PIRSF017393">
    <property type="entry name" value="MTase_SAV2177"/>
    <property type="match status" value="1"/>
</dbReference>
<evidence type="ECO:0000313" key="2">
    <source>
        <dbReference type="EMBL" id="MCK2217120.1"/>
    </source>
</evidence>
<dbReference type="GO" id="GO:0032259">
    <property type="term" value="P:methylation"/>
    <property type="evidence" value="ECO:0007669"/>
    <property type="project" value="UniProtKB-KW"/>
</dbReference>
<comment type="caution">
    <text evidence="2">The sequence shown here is derived from an EMBL/GenBank/DDBJ whole genome shotgun (WGS) entry which is preliminary data.</text>
</comment>
<evidence type="ECO:0000256" key="1">
    <source>
        <dbReference type="SAM" id="MobiDB-lite"/>
    </source>
</evidence>
<dbReference type="GO" id="GO:0008168">
    <property type="term" value="F:methyltransferase activity"/>
    <property type="evidence" value="ECO:0007669"/>
    <property type="project" value="UniProtKB-KW"/>
</dbReference>
<keyword evidence="2" id="KW-0808">Transferase</keyword>
<name>A0ABT0FXT6_9ACTN</name>
<dbReference type="EMBL" id="JAKRKC020000001">
    <property type="protein sequence ID" value="MCK2217120.1"/>
    <property type="molecule type" value="Genomic_DNA"/>
</dbReference>
<reference evidence="2 3" key="1">
    <citation type="submission" date="2022-04" db="EMBL/GenBank/DDBJ databases">
        <title>Genome draft of Actinomadura sp. ATCC 31491.</title>
        <authorList>
            <person name="Shi X."/>
            <person name="Du Y."/>
        </authorList>
    </citation>
    <scope>NUCLEOTIDE SEQUENCE [LARGE SCALE GENOMIC DNA]</scope>
    <source>
        <strain evidence="2 3">ATCC 31491</strain>
    </source>
</reference>
<accession>A0ABT0FXT6</accession>
<keyword evidence="2" id="KW-0489">Methyltransferase</keyword>
<proteinExistence type="predicted"/>
<dbReference type="Proteomes" id="UP001317259">
    <property type="component" value="Unassembled WGS sequence"/>
</dbReference>
<feature type="region of interest" description="Disordered" evidence="1">
    <location>
        <begin position="188"/>
        <end position="208"/>
    </location>
</feature>
<sequence>MRQFDQQRPNLARMYDYMLGGTDNFAVDRLAIEQLAELVPEAVPLARANRAFLQRAVRYVAAAGVRQFLDLGSGLPTQGSAHEVAPEARVVYVDHDPVVAAHAQALLAADAGRAVCVQADLLDADDVLAKAGAHLDLARPVGILLVSILHFLPDSARPDLAVARLRERAAPGSFLVISHATTLGRLEDEEHARGGYRGSSGGRGADRRPSEIRAFFGDLPFEPPGLVQAVDWRPDRPKLVGDWALPSSLMAGVARKIDQPPSA</sequence>
<dbReference type="SUPFAM" id="SSF53335">
    <property type="entry name" value="S-adenosyl-L-methionine-dependent methyltransferases"/>
    <property type="match status" value="1"/>
</dbReference>
<dbReference type="InterPro" id="IPR029063">
    <property type="entry name" value="SAM-dependent_MTases_sf"/>
</dbReference>
<dbReference type="Pfam" id="PF04672">
    <property type="entry name" value="Methyltransf_19"/>
    <property type="match status" value="1"/>
</dbReference>
<dbReference type="InterPro" id="IPR006764">
    <property type="entry name" value="SAM_dep_MeTrfase_SAV2177_type"/>
</dbReference>